<accession>G4TJA2</accession>
<dbReference type="InterPro" id="IPR032640">
    <property type="entry name" value="AMPK1_CBM"/>
</dbReference>
<dbReference type="InterPro" id="IPR014756">
    <property type="entry name" value="Ig_E-set"/>
</dbReference>
<feature type="region of interest" description="Disordered" evidence="2">
    <location>
        <begin position="398"/>
        <end position="480"/>
    </location>
</feature>
<dbReference type="Gene3D" id="6.20.250.60">
    <property type="match status" value="1"/>
</dbReference>
<dbReference type="Pfam" id="PF04739">
    <property type="entry name" value="AMPKBI"/>
    <property type="match status" value="1"/>
</dbReference>
<dbReference type="SUPFAM" id="SSF160219">
    <property type="entry name" value="AMPKBI-like"/>
    <property type="match status" value="1"/>
</dbReference>
<evidence type="ECO:0000313" key="4">
    <source>
        <dbReference type="EMBL" id="CCA71402.1"/>
    </source>
</evidence>
<gene>
    <name evidence="4" type="ORF">PIIN_05342</name>
</gene>
<dbReference type="HOGENOM" id="CLU_016059_0_0_1"/>
<protein>
    <recommendedName>
        <fullName evidence="3">Association with the SNF1 complex (ASC) domain-containing protein</fullName>
    </recommendedName>
</protein>
<dbReference type="InterPro" id="IPR006828">
    <property type="entry name" value="ASC_dom"/>
</dbReference>
<sequence>MGNSASHPNGQPAQTGAGTHGHGAHRHPSQSQSPRRPSPATRPSTGNQTTSGTSGSANVSNTGSIGPGRPLKGKKKSLELPDIHLNQLSSFAGQQRDGSQLPSASAPIPIPGGTNTTAVSPGPHPRATTTAANNNNGNANAKQGPTRMISDDALAAGPSSLVVPPPPPLAPPAKITSNASFGRKEKRVPRKNKAGFEERTVRSHLYSGVPTAHDGIVNVLAPAAAPKVQVRIRYTGQAHSVSVCGTYEANWDIRTDLEYDEKAREWATDVWVSPAAYHLKFLVDGSWKTSDALPLATDNNGRLVNYIDVRTKGPEIKEWGKDWWGVGTEDEEDQEQGAWTDQPPPYLEQAASLEEQEENLRRNQAQSPNGPNRHARRILPVPPQLPRHLDKVILNSRTNAASATNAGGVREGRSGSVGSDGNPRGRTSHPSQNPWPSPMTGLSPSEANSGRKRRDSGGSSGSADRNGPNAPKGGRRASSSADVGVYSGLIINEGGMTGFGAGIGSPIGDDNSVLPLPSHSVVNHLATSAIRNGVLAVATTTRYKAKYISTVYYRPTRPDDEEGGKERASPAPEAVGGR</sequence>
<dbReference type="EMBL" id="CAFZ01000117">
    <property type="protein sequence ID" value="CCA71402.1"/>
    <property type="molecule type" value="Genomic_DNA"/>
</dbReference>
<dbReference type="OMA" id="WKGRQPM"/>
<dbReference type="SMART" id="SM01010">
    <property type="entry name" value="AMPKBI"/>
    <property type="match status" value="1"/>
</dbReference>
<dbReference type="PANTHER" id="PTHR10343:SF84">
    <property type="entry name" value="5'-AMP-ACTIVATED PROTEIN KINASE SUBUNIT BETA-1"/>
    <property type="match status" value="1"/>
</dbReference>
<dbReference type="OrthoDB" id="531008at2759"/>
<dbReference type="InParanoid" id="G4TJA2"/>
<feature type="compositionally biased region" description="Low complexity" evidence="2">
    <location>
        <begin position="29"/>
        <end position="56"/>
    </location>
</feature>
<organism evidence="4 5">
    <name type="scientific">Serendipita indica (strain DSM 11827)</name>
    <name type="common">Root endophyte fungus</name>
    <name type="synonym">Piriformospora indica</name>
    <dbReference type="NCBI Taxonomy" id="1109443"/>
    <lineage>
        <taxon>Eukaryota</taxon>
        <taxon>Fungi</taxon>
        <taxon>Dikarya</taxon>
        <taxon>Basidiomycota</taxon>
        <taxon>Agaricomycotina</taxon>
        <taxon>Agaricomycetes</taxon>
        <taxon>Sebacinales</taxon>
        <taxon>Serendipitaceae</taxon>
        <taxon>Serendipita</taxon>
    </lineage>
</organism>
<dbReference type="eggNOG" id="KOG1616">
    <property type="taxonomic scope" value="Eukaryota"/>
</dbReference>
<dbReference type="SUPFAM" id="SSF81296">
    <property type="entry name" value="E set domains"/>
    <property type="match status" value="1"/>
</dbReference>
<feature type="compositionally biased region" description="Polar residues" evidence="2">
    <location>
        <begin position="86"/>
        <end position="103"/>
    </location>
</feature>
<dbReference type="GO" id="GO:0007165">
    <property type="term" value="P:signal transduction"/>
    <property type="evidence" value="ECO:0007669"/>
    <property type="project" value="TreeGrafter"/>
</dbReference>
<dbReference type="GO" id="GO:0019901">
    <property type="term" value="F:protein kinase binding"/>
    <property type="evidence" value="ECO:0007669"/>
    <property type="project" value="TreeGrafter"/>
</dbReference>
<dbReference type="InterPro" id="IPR050827">
    <property type="entry name" value="CRP1_MDG1_kinase"/>
</dbReference>
<dbReference type="Pfam" id="PF16561">
    <property type="entry name" value="AMPK1_CBM"/>
    <property type="match status" value="1"/>
</dbReference>
<feature type="region of interest" description="Disordered" evidence="2">
    <location>
        <begin position="354"/>
        <end position="385"/>
    </location>
</feature>
<comment type="similarity">
    <text evidence="1">Belongs to the 5'-AMP-activated protein kinase beta subunit family.</text>
</comment>
<dbReference type="GO" id="GO:0031588">
    <property type="term" value="C:nucleotide-activated protein kinase complex"/>
    <property type="evidence" value="ECO:0007669"/>
    <property type="project" value="TreeGrafter"/>
</dbReference>
<reference evidence="4 5" key="1">
    <citation type="journal article" date="2011" name="PLoS Pathog.">
        <title>Endophytic Life Strategies Decoded by Genome and Transcriptome Analyses of the Mutualistic Root Symbiont Piriformospora indica.</title>
        <authorList>
            <person name="Zuccaro A."/>
            <person name="Lahrmann U."/>
            <person name="Guldener U."/>
            <person name="Langen G."/>
            <person name="Pfiffi S."/>
            <person name="Biedenkopf D."/>
            <person name="Wong P."/>
            <person name="Samans B."/>
            <person name="Grimm C."/>
            <person name="Basiewicz M."/>
            <person name="Murat C."/>
            <person name="Martin F."/>
            <person name="Kogel K.H."/>
        </authorList>
    </citation>
    <scope>NUCLEOTIDE SEQUENCE [LARGE SCALE GENOMIC DNA]</scope>
    <source>
        <strain evidence="4 5">DSM 11827</strain>
    </source>
</reference>
<evidence type="ECO:0000256" key="2">
    <source>
        <dbReference type="SAM" id="MobiDB-lite"/>
    </source>
</evidence>
<feature type="compositionally biased region" description="Low complexity" evidence="2">
    <location>
        <begin position="398"/>
        <end position="421"/>
    </location>
</feature>
<dbReference type="GO" id="GO:0005737">
    <property type="term" value="C:cytoplasm"/>
    <property type="evidence" value="ECO:0007669"/>
    <property type="project" value="TreeGrafter"/>
</dbReference>
<feature type="compositionally biased region" description="Low complexity" evidence="2">
    <location>
        <begin position="127"/>
        <end position="141"/>
    </location>
</feature>
<dbReference type="Gene3D" id="2.60.40.10">
    <property type="entry name" value="Immunoglobulins"/>
    <property type="match status" value="1"/>
</dbReference>
<feature type="region of interest" description="Disordered" evidence="2">
    <location>
        <begin position="555"/>
        <end position="578"/>
    </location>
</feature>
<feature type="compositionally biased region" description="Polar residues" evidence="2">
    <location>
        <begin position="428"/>
        <end position="447"/>
    </location>
</feature>
<dbReference type="Proteomes" id="UP000007148">
    <property type="component" value="Unassembled WGS sequence"/>
</dbReference>
<feature type="compositionally biased region" description="Polar residues" evidence="2">
    <location>
        <begin position="1"/>
        <end position="14"/>
    </location>
</feature>
<evidence type="ECO:0000313" key="5">
    <source>
        <dbReference type="Proteomes" id="UP000007148"/>
    </source>
</evidence>
<dbReference type="InterPro" id="IPR013783">
    <property type="entry name" value="Ig-like_fold"/>
</dbReference>
<proteinExistence type="inferred from homology"/>
<dbReference type="AlphaFoldDB" id="G4TJA2"/>
<keyword evidence="5" id="KW-1185">Reference proteome</keyword>
<dbReference type="InterPro" id="IPR037256">
    <property type="entry name" value="ASC_dom_sf"/>
</dbReference>
<feature type="region of interest" description="Disordered" evidence="2">
    <location>
        <begin position="1"/>
        <end position="192"/>
    </location>
</feature>
<evidence type="ECO:0000256" key="1">
    <source>
        <dbReference type="ARBA" id="ARBA00010926"/>
    </source>
</evidence>
<dbReference type="PANTHER" id="PTHR10343">
    <property type="entry name" value="5'-AMP-ACTIVATED PROTEIN KINASE , BETA SUBUNIT"/>
    <property type="match status" value="1"/>
</dbReference>
<name>G4TJA2_SERID</name>
<evidence type="ECO:0000259" key="3">
    <source>
        <dbReference type="SMART" id="SM01010"/>
    </source>
</evidence>
<comment type="caution">
    <text evidence="4">The sequence shown here is derived from an EMBL/GenBank/DDBJ whole genome shotgun (WGS) entry which is preliminary data.</text>
</comment>
<dbReference type="STRING" id="1109443.G4TJA2"/>
<dbReference type="FunCoup" id="G4TJA2">
    <property type="interactions" value="114"/>
</dbReference>
<dbReference type="GO" id="GO:0005634">
    <property type="term" value="C:nucleus"/>
    <property type="evidence" value="ECO:0007669"/>
    <property type="project" value="TreeGrafter"/>
</dbReference>
<dbReference type="CDD" id="cd02859">
    <property type="entry name" value="E_set_AMPKbeta_like_N"/>
    <property type="match status" value="1"/>
</dbReference>
<feature type="domain" description="Association with the SNF1 complex (ASC)" evidence="3">
    <location>
        <begin position="332"/>
        <end position="556"/>
    </location>
</feature>